<keyword evidence="3" id="KW-1185">Reference proteome</keyword>
<dbReference type="STRING" id="1167006.UWK_02281"/>
<reference evidence="3" key="1">
    <citation type="journal article" date="2013" name="Stand. Genomic Sci.">
        <title>Complete genome sequence of Desulfocapsa sulfexigens, a marine deltaproteobacterium specialized in disproportionating inorganic sulfur compounds.</title>
        <authorList>
            <person name="Finster K.W."/>
            <person name="Kjeldsen K.U."/>
            <person name="Kube M."/>
            <person name="Reinhardt R."/>
            <person name="Mussmann M."/>
            <person name="Amann R."/>
            <person name="Schreiber L."/>
        </authorList>
    </citation>
    <scope>NUCLEOTIDE SEQUENCE [LARGE SCALE GENOMIC DNA]</scope>
    <source>
        <strain evidence="3">DSM 10523 / SB164P1</strain>
    </source>
</reference>
<dbReference type="RefSeq" id="WP_015404509.1">
    <property type="nucleotide sequence ID" value="NC_020304.1"/>
</dbReference>
<feature type="region of interest" description="Disordered" evidence="1">
    <location>
        <begin position="713"/>
        <end position="735"/>
    </location>
</feature>
<dbReference type="Proteomes" id="UP000011721">
    <property type="component" value="Chromosome"/>
</dbReference>
<gene>
    <name evidence="2" type="ordered locus">UWK_02281</name>
</gene>
<dbReference type="OrthoDB" id="7156875at2"/>
<evidence type="ECO:0000313" key="3">
    <source>
        <dbReference type="Proteomes" id="UP000011721"/>
    </source>
</evidence>
<dbReference type="PATRIC" id="fig|1167006.5.peg.2477"/>
<accession>M1PQZ9</accession>
<name>M1PQZ9_DESSD</name>
<evidence type="ECO:0000256" key="1">
    <source>
        <dbReference type="SAM" id="MobiDB-lite"/>
    </source>
</evidence>
<dbReference type="eggNOG" id="COG3419">
    <property type="taxonomic scope" value="Bacteria"/>
</dbReference>
<sequence length="1648" mass="180877">MSKKSLQFSWYHQRVLYVALATFAAFATTIILPSQLTAASCDDYNAVPPFLGAQLAPNVMFMLDNSGSMKNPLGQTTGYNCKNTDTAFDSDFTYYGMFDSTKTYSYDATIAVDPSPFSGAAGMPYNVAVDTTSTGAFKEDSTCTLGLGNNCWSGNFLNWIVTRRIDAARQVMIGGKVESRAGYNYFTDDPTDLEWKIVGNNERSDGSICKSYSSAQNYSPFPATSTFTVSSPAEDGTTQTLYDPYAKLSNKIPNIIVDENGTVIGEAGIISNLSADSGADNWETVALTKTDYANPVVLARPLSYNGSDPSVVRVDNVLTGSFKIRIEEWEYITNKAHTNEDISYIVLEAGSYTLENGQRLVAGTKTVNDAWTSVAALGYASKPVILSTVNTNNGGDTTTTRLKNINNDGSFEIQLQEEDAGGGHTNETVAYLALEQGTYDVGILNFEVGTETDVNHTWKEITFGTEKQGPIFLADMQTSNDTDPASIRYRSLGSDSVEIFIDEESSVDNDVTHSNEDVGYIIINPPPPTSFNIALIVEEEPTGLLHELEGDVRLGISFYRYQKDDDGETDIYNQEWAHGGTMSLDIPNNPFIKAPATYRTIDTPIKAPLADVVDAIEHYPLVWGTTPLAENYYEVLRYFQQDTPYYEDKPTIGTTYNYKVDDPDGATHLWDPYYFDEYEETIRCAKSFVLIFTDGEPYRDDYVPDFYDSTGNGTADTVDYDDDSNTDDCSDSGDTANGCQDILDDLAYWAYWDKDTSDFRDLRDDTGMTGNQHIETYTVAFGKATIPQILQDTADNGNGEAYAADDGHQLETALADAFSNILTKTAAGSSISVLSERATEGSIIHQALFFPEKSFIDDGTTRSLLWTGALNTYWFFNSGTVSNIREDNAVGTEFYLDTHDDHALDFRIDAEGSLNIDYYSLIDSQNDDDGKADALLGSYNSIDDVSRIWEGGYQLQKRDVATPDEWVAGSNGGRTIYGINESGTMSEFLADNYTLFKKNMRLDETQTDIPDCLGVAADETDPPDADKLEEIRSINLMSYIRGAADDFSGTSDKVTSSACRNRVVNDAGEIWKLGDIIYSTPQVVDNENFSIVLAAANDGMLHAFHAGKIRTDGLTTEQAVRLCDNNSDASCLQDEVGEELWAFIPQNAMPYLKYLTDPAYKHIYTTDMAPYRIKHGTKDIIIGGMRFGGAAGCTYESKDRWCGDPDDGTQVVAPGADPLTPESAVGLSSYFALDISDPRNPVFLWEFTHPNLGLTYSGPAYIKRGGNAYVMFTSGPLNYRAETNGDQGSVDAQNLNVFMLKVDSDFNLVDVDNDGDTDADDIFKFTGDSKKDGFITDSELGSYNSAFGGRLFTNGIDQDRDGNTDIVFFGVNDANGTAGTVIALVPKNAVDGDGNITSYDPTDKADVTAGTDETPNWYFDSVVESTDYPVTSKIVYGDCFNYPMIYFGTGRWFYKDDSPGVNQTKTEKLYGILIRDCLNDILAGKTCSLNYAHNNNDICQEVGNLDDEKTLGWVVDELEPKGDSYAKERTITDPTFANGTNIVFFTTMQPSSNPCDFGGRSRMWALNCMSGDSIWGGCDGYTTDYRDGSLLLQLSGGNIEGAGLNEDDFSEEGGKSTKWFTGIPPESPTPFIPPSPSLTGEIILWLEK</sequence>
<proteinExistence type="predicted"/>
<evidence type="ECO:0008006" key="4">
    <source>
        <dbReference type="Google" id="ProtNLM"/>
    </source>
</evidence>
<evidence type="ECO:0000313" key="2">
    <source>
        <dbReference type="EMBL" id="AGF78821.1"/>
    </source>
</evidence>
<protein>
    <recommendedName>
        <fullName evidence="4">Tfp pilus assembly protein, tip-associated adhesin PilY1</fullName>
    </recommendedName>
</protein>
<dbReference type="HOGENOM" id="CLU_001890_4_0_7"/>
<dbReference type="EMBL" id="CP003985">
    <property type="protein sequence ID" value="AGF78821.1"/>
    <property type="molecule type" value="Genomic_DNA"/>
</dbReference>
<feature type="compositionally biased region" description="Acidic residues" evidence="1">
    <location>
        <begin position="718"/>
        <end position="731"/>
    </location>
</feature>
<organism evidence="2 3">
    <name type="scientific">Desulfocapsa sulfexigens (strain DSM 10523 / SB164P1)</name>
    <dbReference type="NCBI Taxonomy" id="1167006"/>
    <lineage>
        <taxon>Bacteria</taxon>
        <taxon>Pseudomonadati</taxon>
        <taxon>Thermodesulfobacteriota</taxon>
        <taxon>Desulfobulbia</taxon>
        <taxon>Desulfobulbales</taxon>
        <taxon>Desulfocapsaceae</taxon>
        <taxon>Desulfocapsa</taxon>
    </lineage>
</organism>
<dbReference type="KEGG" id="dsf:UWK_02281"/>